<dbReference type="InterPro" id="IPR014058">
    <property type="entry name" value="Pteridine_reductase"/>
</dbReference>
<evidence type="ECO:0000256" key="3">
    <source>
        <dbReference type="PIRSR" id="PIRSR614058-1"/>
    </source>
</evidence>
<dbReference type="Gene3D" id="3.40.50.720">
    <property type="entry name" value="NAD(P)-binding Rossmann-like Domain"/>
    <property type="match status" value="1"/>
</dbReference>
<dbReference type="Proteomes" id="UP000515908">
    <property type="component" value="Chromosome 13"/>
</dbReference>
<feature type="active site" description="Proton acceptor" evidence="3">
    <location>
        <position position="171"/>
    </location>
</feature>
<dbReference type="OrthoDB" id="1669814at2759"/>
<dbReference type="Pfam" id="PF13561">
    <property type="entry name" value="adh_short_C2"/>
    <property type="match status" value="1"/>
</dbReference>
<comment type="similarity">
    <text evidence="1">Belongs to the short-chain dehydrogenases/reductases (SDR) family.</text>
</comment>
<dbReference type="InterPro" id="IPR002347">
    <property type="entry name" value="SDR_fam"/>
</dbReference>
<dbReference type="SUPFAM" id="SSF51735">
    <property type="entry name" value="NAD(P)-binding Rossmann-fold domains"/>
    <property type="match status" value="1"/>
</dbReference>
<dbReference type="AlphaFoldDB" id="S9WZI3"/>
<keyword evidence="2" id="KW-0560">Oxidoreductase</keyword>
<evidence type="ECO:0000313" key="6">
    <source>
        <dbReference type="Proteomes" id="UP000515908"/>
    </source>
</evidence>
<dbReference type="InterPro" id="IPR036291">
    <property type="entry name" value="NAD(P)-bd_dom_sf"/>
</dbReference>
<evidence type="ECO:0000256" key="4">
    <source>
        <dbReference type="PIRSR" id="PIRSR614058-2"/>
    </source>
</evidence>
<dbReference type="PRINTS" id="PR00080">
    <property type="entry name" value="SDRFAMILY"/>
</dbReference>
<dbReference type="PANTHER" id="PTHR43639:SF1">
    <property type="entry name" value="SHORT-CHAIN DEHYDROGENASE_REDUCTASE FAMILY PROTEIN"/>
    <property type="match status" value="1"/>
</dbReference>
<dbReference type="NCBIfam" id="TIGR02685">
    <property type="entry name" value="pter_reduc_Leis"/>
    <property type="match status" value="1"/>
</dbReference>
<gene>
    <name evidence="5" type="ORF">ADEAN_000662700</name>
</gene>
<accession>S9WZI3</accession>
<dbReference type="PRINTS" id="PR00081">
    <property type="entry name" value="GDHRDH"/>
</dbReference>
<dbReference type="InterPro" id="IPR020904">
    <property type="entry name" value="Sc_DH/Rdtase_CS"/>
</dbReference>
<proteinExistence type="inferred from homology"/>
<organism evidence="5 6">
    <name type="scientific">Angomonas deanei</name>
    <dbReference type="NCBI Taxonomy" id="59799"/>
    <lineage>
        <taxon>Eukaryota</taxon>
        <taxon>Discoba</taxon>
        <taxon>Euglenozoa</taxon>
        <taxon>Kinetoplastea</taxon>
        <taxon>Metakinetoplastina</taxon>
        <taxon>Trypanosomatida</taxon>
        <taxon>Trypanosomatidae</taxon>
        <taxon>Strigomonadinae</taxon>
        <taxon>Angomonas</taxon>
    </lineage>
</organism>
<evidence type="ECO:0000256" key="1">
    <source>
        <dbReference type="ARBA" id="ARBA00006484"/>
    </source>
</evidence>
<dbReference type="PROSITE" id="PS00061">
    <property type="entry name" value="ADH_SHORT"/>
    <property type="match status" value="1"/>
</dbReference>
<dbReference type="PANTHER" id="PTHR43639">
    <property type="entry name" value="OXIDOREDUCTASE, SHORT-CHAIN DEHYDROGENASE/REDUCTASE FAMILY (AFU_ORTHOLOGUE AFUA_5G02870)"/>
    <property type="match status" value="1"/>
</dbReference>
<dbReference type="GO" id="GO:0016491">
    <property type="term" value="F:oxidoreductase activity"/>
    <property type="evidence" value="ECO:0007669"/>
    <property type="project" value="UniProtKB-KW"/>
</dbReference>
<keyword evidence="6" id="KW-1185">Reference proteome</keyword>
<dbReference type="EMBL" id="LR877157">
    <property type="protein sequence ID" value="CAD2219134.1"/>
    <property type="molecule type" value="Genomic_DNA"/>
</dbReference>
<reference evidence="5 6" key="1">
    <citation type="submission" date="2020-08" db="EMBL/GenBank/DDBJ databases">
        <authorList>
            <person name="Newling K."/>
            <person name="Davey J."/>
            <person name="Forrester S."/>
        </authorList>
    </citation>
    <scope>NUCLEOTIDE SEQUENCE [LARGE SCALE GENOMIC DNA]</scope>
    <source>
        <strain evidence="6">Crithidia deanei Carvalho (ATCC PRA-265)</strain>
    </source>
</reference>
<evidence type="ECO:0000313" key="5">
    <source>
        <dbReference type="EMBL" id="CAD2219134.1"/>
    </source>
</evidence>
<dbReference type="VEuPathDB" id="TriTrypDB:ADEAN_000662700"/>
<evidence type="ECO:0000256" key="2">
    <source>
        <dbReference type="ARBA" id="ARBA00023002"/>
    </source>
</evidence>
<name>S9WZI3_9TRYP</name>
<sequence>MSGKVALVTGGSRRIGKGIVSELHRLGYNVLIHYHHSKDEAEVLVKDLNTVRPASAQSYRTSFETVSEDGKPLPERCRDLVNFCFSTFGTCDVLVNNASAYYPTPLHVEKEDTSMKDESDLFGSNAVAPFYLIQSLVHHCQDKERNKERNVSVVNMVDAMTNQPLLGFTMYTMAKHALEGLTKSAAVELAPLCIRVNGVAPGLSVLPVGMSAEEQDMYRTKVPLYQREAQPEDIARTVAFVVSDNASYLTGSIINVDGGWSLTRQ</sequence>
<feature type="binding site" evidence="4">
    <location>
        <position position="152"/>
    </location>
    <ligand>
        <name>substrate</name>
    </ligand>
</feature>
<protein>
    <submittedName>
        <fullName evidence="5">Short chain dehydrogenase/Enoyl-(Acyl carrier protein) reductase, putative</fullName>
    </submittedName>
</protein>